<dbReference type="Proteomes" id="UP000464404">
    <property type="component" value="Segment"/>
</dbReference>
<dbReference type="GeneID" id="60321366"/>
<gene>
    <name evidence="2" type="primary">6</name>
    <name evidence="2" type="ORF">PBI_IMVUBU_6</name>
</gene>
<feature type="compositionally biased region" description="Basic and acidic residues" evidence="1">
    <location>
        <begin position="320"/>
        <end position="332"/>
    </location>
</feature>
<dbReference type="GO" id="GO:0006508">
    <property type="term" value="P:proteolysis"/>
    <property type="evidence" value="ECO:0007669"/>
    <property type="project" value="UniProtKB-KW"/>
</dbReference>
<evidence type="ECO:0000313" key="3">
    <source>
        <dbReference type="Proteomes" id="UP000464404"/>
    </source>
</evidence>
<dbReference type="GO" id="GO:0008233">
    <property type="term" value="F:peptidase activity"/>
    <property type="evidence" value="ECO:0007669"/>
    <property type="project" value="UniProtKB-KW"/>
</dbReference>
<keyword evidence="3" id="KW-1185">Reference proteome</keyword>
<proteinExistence type="predicted"/>
<name>A0A6B9L7E1_9CAUD</name>
<keyword evidence="2" id="KW-0645">Protease</keyword>
<evidence type="ECO:0000313" key="2">
    <source>
        <dbReference type="EMBL" id="QHB37747.1"/>
    </source>
</evidence>
<feature type="region of interest" description="Disordered" evidence="1">
    <location>
        <begin position="810"/>
        <end position="833"/>
    </location>
</feature>
<protein>
    <submittedName>
        <fullName evidence="2">Capsid maturation protease and MuF-like fusion protein</fullName>
    </submittedName>
</protein>
<sequence>MWPERGEALSRTIEFEDVLADLYAEGLNRYVVDVHPLVVPSLTAATLPPDPAAVEETTGTWDQLAASLILAGLSTLWVLALLETLEALGIPIPELPDVSARRPAPEVPREVLGAITRTSSTVTRGEVLRAVEVVENDDELRMARDDFVESQREVVARPPAMIRDRVEAAVRDATPEIDASPVAQVAPPTPDPVPDIEVVVVNQRQAAASVLTPGSEAVRDVARLSGYQAAGVQNAAVIRAAMLSEDELEKTWIATIDGKTRNTHFAADGQRAPLAGTFTVGGASLRFPGDPDGPPDEVANCRCRVGVLAPDEELPDEVDRHTERLNGRDSVQRNRVGSQADEINRRAADGVVRARDEVDQQGRVTAAGGWTAPSEQEYDMPGQRVVNTEQGGSTVVLADGSGESETFRTFTDQPIAFIGIETSDGRMLQDGIDLSFRDFPLPVMWCEQSSGGHYDSYTVGVCESAKVDGDTVRGSGYWLNTDKANDSFETAGKLVSRPSVDLAATEWMLTDENGKEITEEEWWDLPIDAKVIQCITKAELIGFTMVATPAFGDTRIEFNPERESRDAAIVASAADEFRPRVYPAGMFADPGLTEPTEIHMREDGRIVGHLACFGACHRSIQSACVMAPRSPSQYSQFLTSPSVALDNGSRQRVGRLTVGTGHAPDTASAAVAMAHYDNTGACFALVNVGEDSHGIWVSGVAAPWATAEQIEMGLAAPLSGDWRDFGQGLDLIAALAVNTPGFAVRGRDDAQGRPVALVASLGPAPTGERGKSGAALSASAIEDIVTRAVTAALAQRDTDAEVASLLAAVPAKAGPAPTPPSPEDEVAELLARI</sequence>
<dbReference type="KEGG" id="vg:60321366"/>
<keyword evidence="2" id="KW-0378">Hydrolase</keyword>
<organism evidence="2 3">
    <name type="scientific">Mycobacterium phage Imvubu</name>
    <dbReference type="NCBI Taxonomy" id="2686233"/>
    <lineage>
        <taxon>Viruses</taxon>
        <taxon>Duplodnaviria</taxon>
        <taxon>Heunggongvirae</taxon>
        <taxon>Uroviricota</taxon>
        <taxon>Caudoviricetes</taxon>
        <taxon>Bclasvirinae</taxon>
        <taxon>Imvubuvirus</taxon>
        <taxon>Imvubuvirus imvubu</taxon>
    </lineage>
</organism>
<dbReference type="EMBL" id="MN813693">
    <property type="protein sequence ID" value="QHB37747.1"/>
    <property type="molecule type" value="Genomic_DNA"/>
</dbReference>
<reference evidence="2 3" key="1">
    <citation type="submission" date="2019-12" db="EMBL/GenBank/DDBJ databases">
        <authorList>
            <person name="Garlena R.A."/>
            <person name="Russell D.A."/>
            <person name="Pope W.H."/>
            <person name="Jacobs-Sera D."/>
            <person name="Hatfull G.F."/>
        </authorList>
    </citation>
    <scope>NUCLEOTIDE SEQUENCE [LARGE SCALE GENOMIC DNA]</scope>
</reference>
<accession>A0A6B9L7E1</accession>
<feature type="region of interest" description="Disordered" evidence="1">
    <location>
        <begin position="320"/>
        <end position="340"/>
    </location>
</feature>
<dbReference type="RefSeq" id="YP_009949956.1">
    <property type="nucleotide sequence ID" value="NC_051586.1"/>
</dbReference>
<evidence type="ECO:0000256" key="1">
    <source>
        <dbReference type="SAM" id="MobiDB-lite"/>
    </source>
</evidence>